<keyword evidence="3" id="KW-0677">Repeat</keyword>
<dbReference type="Pfam" id="PF03736">
    <property type="entry name" value="EPTP"/>
    <property type="match status" value="6"/>
</dbReference>
<dbReference type="InterPro" id="IPR011048">
    <property type="entry name" value="Haem_d1_sf"/>
</dbReference>
<dbReference type="Pfam" id="PF12947">
    <property type="entry name" value="EGF_3"/>
    <property type="match status" value="2"/>
</dbReference>
<feature type="domain" description="EGF-like" evidence="6">
    <location>
        <begin position="126"/>
        <end position="166"/>
    </location>
</feature>
<dbReference type="SUPFAM" id="SSF51004">
    <property type="entry name" value="C-terminal (heme d1) domain of cytochrome cd1-nitrite reductase"/>
    <property type="match status" value="1"/>
</dbReference>
<feature type="non-terminal residue" evidence="7">
    <location>
        <position position="1"/>
    </location>
</feature>
<evidence type="ECO:0000256" key="3">
    <source>
        <dbReference type="ARBA" id="ARBA00022737"/>
    </source>
</evidence>
<dbReference type="InterPro" id="IPR005492">
    <property type="entry name" value="EPTP"/>
</dbReference>
<evidence type="ECO:0000259" key="6">
    <source>
        <dbReference type="PROSITE" id="PS50026"/>
    </source>
</evidence>
<feature type="domain" description="EGF-like" evidence="6">
    <location>
        <begin position="167"/>
        <end position="207"/>
    </location>
</feature>
<keyword evidence="4 5" id="KW-1015">Disulfide bond</keyword>
<proteinExistence type="predicted"/>
<dbReference type="SMART" id="SM00179">
    <property type="entry name" value="EGF_CA"/>
    <property type="match status" value="3"/>
</dbReference>
<keyword evidence="2" id="KW-0732">Signal</keyword>
<evidence type="ECO:0000256" key="5">
    <source>
        <dbReference type="PROSITE-ProRule" id="PRU00076"/>
    </source>
</evidence>
<comment type="caution">
    <text evidence="7">The sequence shown here is derived from an EMBL/GenBank/DDBJ whole genome shotgun (WGS) entry which is preliminary data.</text>
</comment>
<organism evidence="7 8">
    <name type="scientific">Porites evermanni</name>
    <dbReference type="NCBI Taxonomy" id="104178"/>
    <lineage>
        <taxon>Eukaryota</taxon>
        <taxon>Metazoa</taxon>
        <taxon>Cnidaria</taxon>
        <taxon>Anthozoa</taxon>
        <taxon>Hexacorallia</taxon>
        <taxon>Scleractinia</taxon>
        <taxon>Fungiina</taxon>
        <taxon>Poritidae</taxon>
        <taxon>Porites</taxon>
    </lineage>
</organism>
<dbReference type="PANTHER" id="PTHR15261:SF4">
    <property type="entry name" value="THROMBOSPONDIN-TYPE LAMININ G DOMAIN AND EAR REPEAT-CONTAINING PROTEIN"/>
    <property type="match status" value="1"/>
</dbReference>
<dbReference type="PROSITE" id="PS50026">
    <property type="entry name" value="EGF_3"/>
    <property type="match status" value="3"/>
</dbReference>
<dbReference type="PROSITE" id="PS01186">
    <property type="entry name" value="EGF_2"/>
    <property type="match status" value="2"/>
</dbReference>
<dbReference type="CDD" id="cd00054">
    <property type="entry name" value="EGF_CA"/>
    <property type="match status" value="3"/>
</dbReference>
<accession>A0ABN8SHU9</accession>
<dbReference type="SUPFAM" id="SSF57184">
    <property type="entry name" value="Growth factor receptor domain"/>
    <property type="match status" value="1"/>
</dbReference>
<feature type="disulfide bond" evidence="5">
    <location>
        <begin position="114"/>
        <end position="123"/>
    </location>
</feature>
<evidence type="ECO:0000313" key="8">
    <source>
        <dbReference type="Proteomes" id="UP001159427"/>
    </source>
</evidence>
<dbReference type="PANTHER" id="PTHR15261">
    <property type="entry name" value="THROMBOSPONDIN-TYPE LAMININ G DOMAIN AND EAR REPEAT-CONTAINING"/>
    <property type="match status" value="1"/>
</dbReference>
<dbReference type="PROSITE" id="PS00022">
    <property type="entry name" value="EGF_1"/>
    <property type="match status" value="1"/>
</dbReference>
<evidence type="ECO:0000313" key="7">
    <source>
        <dbReference type="EMBL" id="CAH3191240.1"/>
    </source>
</evidence>
<dbReference type="PROSITE" id="PS01187">
    <property type="entry name" value="EGF_CA"/>
    <property type="match status" value="1"/>
</dbReference>
<evidence type="ECO:0000256" key="4">
    <source>
        <dbReference type="ARBA" id="ARBA00023157"/>
    </source>
</evidence>
<dbReference type="InterPro" id="IPR018097">
    <property type="entry name" value="EGF_Ca-bd_CS"/>
</dbReference>
<sequence length="543" mass="61253">IFVGGCRRVQFIPPESGYYFKDHMFLNLSIGIQASCEHRCVMESECVSINVGPPINDKVICELSNSDHWHHPEDLQPRHGWTYRGAENLCCSNPCRNNAKCLLGFTDKKYLCVCTSGYTGEHCETDIDECSFGSHDCHQNATCVNTAGHFNCSCQTGFTGNGRLCQDIDECSSGSHDCHQNATCVNTAGHYDCICKPGLTGNGRNCSDCFSYHFEKFQDFPTREAHAVEHFTINGNLFLAFANYASETSEKHNTDSFIYKFNDLTERFFLYQTIGTSGALDVEYFTISEEHYLAVANSFDGTTSRLNSVIYRWNGTLFVSFQNLTTLGGDGFNFFTIDKEPFLTAANLWDGVTNSINSVIYKWKDKRFEKFQEIATDGCRKSVAFGINNESYVAFANTPGNSVVYKWSGKRFLKLQTLHGAMDANFFYINDHAFLAIVSTPGKNIGDSFIYEWNGSKFVLFQSITTRGTWGSHSFVRCGQTFLGVTDRYNTKSSLYRFCYGQFIKYQEISTSGAIDMTTFEYKGHTYLAVANSRKNGTLYKWT</sequence>
<keyword evidence="8" id="KW-1185">Reference proteome</keyword>
<dbReference type="InterPro" id="IPR000742">
    <property type="entry name" value="EGF"/>
</dbReference>
<dbReference type="PROSITE" id="PS50912">
    <property type="entry name" value="EAR"/>
    <property type="match status" value="5"/>
</dbReference>
<dbReference type="PROSITE" id="PS00010">
    <property type="entry name" value="ASX_HYDROXYL"/>
    <property type="match status" value="2"/>
</dbReference>
<gene>
    <name evidence="7" type="ORF">PEVE_00021481</name>
</gene>
<protein>
    <recommendedName>
        <fullName evidence="6">EGF-like domain-containing protein</fullName>
    </recommendedName>
</protein>
<dbReference type="InterPro" id="IPR000152">
    <property type="entry name" value="EGF-type_Asp/Asn_hydroxyl_site"/>
</dbReference>
<feature type="disulfide bond" evidence="5">
    <location>
        <begin position="95"/>
        <end position="112"/>
    </location>
</feature>
<evidence type="ECO:0000256" key="2">
    <source>
        <dbReference type="ARBA" id="ARBA00022729"/>
    </source>
</evidence>
<dbReference type="InterPro" id="IPR024731">
    <property type="entry name" value="NELL2-like_EGF"/>
</dbReference>
<dbReference type="Proteomes" id="UP001159427">
    <property type="component" value="Unassembled WGS sequence"/>
</dbReference>
<dbReference type="Gene3D" id="2.10.25.10">
    <property type="entry name" value="Laminin"/>
    <property type="match status" value="3"/>
</dbReference>
<dbReference type="InterPro" id="IPR009030">
    <property type="entry name" value="Growth_fac_rcpt_cys_sf"/>
</dbReference>
<comment type="caution">
    <text evidence="5">Lacks conserved residue(s) required for the propagation of feature annotation.</text>
</comment>
<dbReference type="SMART" id="SM00181">
    <property type="entry name" value="EGF"/>
    <property type="match status" value="3"/>
</dbReference>
<name>A0ABN8SHU9_9CNID</name>
<dbReference type="InterPro" id="IPR009039">
    <property type="entry name" value="EAR"/>
</dbReference>
<reference evidence="7 8" key="1">
    <citation type="submission" date="2022-05" db="EMBL/GenBank/DDBJ databases">
        <authorList>
            <consortium name="Genoscope - CEA"/>
            <person name="William W."/>
        </authorList>
    </citation>
    <scope>NUCLEOTIDE SEQUENCE [LARGE SCALE GENOMIC DNA]</scope>
</reference>
<dbReference type="InterPro" id="IPR001881">
    <property type="entry name" value="EGF-like_Ca-bd_dom"/>
</dbReference>
<keyword evidence="1 5" id="KW-0245">EGF-like domain</keyword>
<evidence type="ECO:0000256" key="1">
    <source>
        <dbReference type="ARBA" id="ARBA00022536"/>
    </source>
</evidence>
<dbReference type="EMBL" id="CALNXI010002876">
    <property type="protein sequence ID" value="CAH3191240.1"/>
    <property type="molecule type" value="Genomic_DNA"/>
</dbReference>
<feature type="domain" description="EGF-like" evidence="6">
    <location>
        <begin position="86"/>
        <end position="124"/>
    </location>
</feature>